<keyword evidence="3" id="KW-1185">Reference proteome</keyword>
<keyword evidence="1" id="KW-0732">Signal</keyword>
<reference evidence="2 3" key="1">
    <citation type="journal article" date="2019" name="Gigascience">
        <title>Whole-genome sequence of the oriental lung fluke Paragonimus westermani.</title>
        <authorList>
            <person name="Oey H."/>
            <person name="Zakrzewski M."/>
            <person name="Narain K."/>
            <person name="Devi K.R."/>
            <person name="Agatsuma T."/>
            <person name="Nawaratna S."/>
            <person name="Gobert G.N."/>
            <person name="Jones M.K."/>
            <person name="Ragan M.A."/>
            <person name="McManus D.P."/>
            <person name="Krause L."/>
        </authorList>
    </citation>
    <scope>NUCLEOTIDE SEQUENCE [LARGE SCALE GENOMIC DNA]</scope>
    <source>
        <strain evidence="2 3">IND2009</strain>
    </source>
</reference>
<dbReference type="AlphaFoldDB" id="A0A5J4NSS6"/>
<organism evidence="2 3">
    <name type="scientific">Paragonimus westermani</name>
    <dbReference type="NCBI Taxonomy" id="34504"/>
    <lineage>
        <taxon>Eukaryota</taxon>
        <taxon>Metazoa</taxon>
        <taxon>Spiralia</taxon>
        <taxon>Lophotrochozoa</taxon>
        <taxon>Platyhelminthes</taxon>
        <taxon>Trematoda</taxon>
        <taxon>Digenea</taxon>
        <taxon>Plagiorchiida</taxon>
        <taxon>Troglotremata</taxon>
        <taxon>Troglotrematidae</taxon>
        <taxon>Paragonimus</taxon>
    </lineage>
</organism>
<evidence type="ECO:0000313" key="2">
    <source>
        <dbReference type="EMBL" id="KAA3678534.1"/>
    </source>
</evidence>
<dbReference type="EMBL" id="QNGE01001068">
    <property type="protein sequence ID" value="KAA3678534.1"/>
    <property type="molecule type" value="Genomic_DNA"/>
</dbReference>
<evidence type="ECO:0000256" key="1">
    <source>
        <dbReference type="SAM" id="SignalP"/>
    </source>
</evidence>
<dbReference type="Proteomes" id="UP000324629">
    <property type="component" value="Unassembled WGS sequence"/>
</dbReference>
<gene>
    <name evidence="2" type="ORF">DEA37_0008855</name>
</gene>
<sequence>MCYTSSSLFCWLWCSLSWLTQTIRNYRKNCNKLTYSSSFRIWASCFHRCRCLAGARKRLVLVDVELVRKTAEPLGQLVTRPVPVVQVDVRREKEELDVGAVHWPPSANVNSRRNICFFRKPVCIFVISMQFKNC</sequence>
<accession>A0A5J4NSS6</accession>
<proteinExistence type="predicted"/>
<protein>
    <recommendedName>
        <fullName evidence="4">Secreted protein</fullName>
    </recommendedName>
</protein>
<evidence type="ECO:0008006" key="4">
    <source>
        <dbReference type="Google" id="ProtNLM"/>
    </source>
</evidence>
<feature type="signal peptide" evidence="1">
    <location>
        <begin position="1"/>
        <end position="22"/>
    </location>
</feature>
<comment type="caution">
    <text evidence="2">The sequence shown here is derived from an EMBL/GenBank/DDBJ whole genome shotgun (WGS) entry which is preliminary data.</text>
</comment>
<evidence type="ECO:0000313" key="3">
    <source>
        <dbReference type="Proteomes" id="UP000324629"/>
    </source>
</evidence>
<name>A0A5J4NSS6_9TREM</name>
<feature type="chain" id="PRO_5023886805" description="Secreted protein" evidence="1">
    <location>
        <begin position="23"/>
        <end position="134"/>
    </location>
</feature>